<keyword evidence="3" id="KW-1185">Reference proteome</keyword>
<keyword evidence="1" id="KW-1133">Transmembrane helix</keyword>
<feature type="transmembrane region" description="Helical" evidence="1">
    <location>
        <begin position="20"/>
        <end position="41"/>
    </location>
</feature>
<dbReference type="PROSITE" id="PS00409">
    <property type="entry name" value="PROKAR_NTER_METHYL"/>
    <property type="match status" value="1"/>
</dbReference>
<evidence type="ECO:0000256" key="1">
    <source>
        <dbReference type="SAM" id="Phobius"/>
    </source>
</evidence>
<keyword evidence="1" id="KW-0472">Membrane</keyword>
<accession>A0ABY0ILG5</accession>
<evidence type="ECO:0000313" key="2">
    <source>
        <dbReference type="EMBL" id="RZT76018.1"/>
    </source>
</evidence>
<organism evidence="2 3">
    <name type="scientific">Azospira oryzae</name>
    <dbReference type="NCBI Taxonomy" id="146939"/>
    <lineage>
        <taxon>Bacteria</taxon>
        <taxon>Pseudomonadati</taxon>
        <taxon>Pseudomonadota</taxon>
        <taxon>Betaproteobacteria</taxon>
        <taxon>Rhodocyclales</taxon>
        <taxon>Rhodocyclaceae</taxon>
        <taxon>Azospira</taxon>
    </lineage>
</organism>
<proteinExistence type="predicted"/>
<dbReference type="RefSeq" id="WP_130459348.1">
    <property type="nucleotide sequence ID" value="NZ_SHKM01000002.1"/>
</dbReference>
<dbReference type="InterPro" id="IPR012902">
    <property type="entry name" value="N_methyl_site"/>
</dbReference>
<dbReference type="Proteomes" id="UP000292136">
    <property type="component" value="Unassembled WGS sequence"/>
</dbReference>
<dbReference type="EMBL" id="SHKM01000002">
    <property type="protein sequence ID" value="RZT76018.1"/>
    <property type="molecule type" value="Genomic_DNA"/>
</dbReference>
<gene>
    <name evidence="2" type="ORF">EV678_1886</name>
</gene>
<reference evidence="2 3" key="1">
    <citation type="submission" date="2019-02" db="EMBL/GenBank/DDBJ databases">
        <title>Genomic Encyclopedia of Type Strains, Phase IV (KMG-IV): sequencing the most valuable type-strain genomes for metagenomic binning, comparative biology and taxonomic classification.</title>
        <authorList>
            <person name="Goeker M."/>
        </authorList>
    </citation>
    <scope>NUCLEOTIDE SEQUENCE [LARGE SCALE GENOMIC DNA]</scope>
    <source>
        <strain evidence="2 3">DSM 21223</strain>
    </source>
</reference>
<evidence type="ECO:0000313" key="3">
    <source>
        <dbReference type="Proteomes" id="UP000292136"/>
    </source>
</evidence>
<protein>
    <submittedName>
        <fullName evidence="2">MSHA pilin protein MshD</fullName>
    </submittedName>
</protein>
<sequence>MSIVELPIPSGCSVSRRLGGFTLIETIVFLLVVGIGVAGLLSAMSTAIRFSADPLPQKQALALAESLMEEITSAGFTFCQPQDPNFLSATNTAQCTPALIESVGPDTFSGVTEARPFDNVNDYVDAFGTPKNIAATDLSSGIAAPAGYQASVTISELGIAGISATESLLVNVTVTGPNNTWISLDGFRTRHAPRVSP</sequence>
<comment type="caution">
    <text evidence="2">The sequence shown here is derived from an EMBL/GenBank/DDBJ whole genome shotgun (WGS) entry which is preliminary data.</text>
</comment>
<name>A0ABY0ILG5_9RHOO</name>
<keyword evidence="1" id="KW-0812">Transmembrane</keyword>